<evidence type="ECO:0000313" key="7">
    <source>
        <dbReference type="Proteomes" id="UP000077266"/>
    </source>
</evidence>
<dbReference type="SFLD" id="SFLDF00003">
    <property type="entry name" value="D-galactonate_dehydratase"/>
    <property type="match status" value="1"/>
</dbReference>
<dbReference type="STRING" id="1314781.A0A166BUR2"/>
<protein>
    <submittedName>
        <fullName evidence="6">Enolase C-terminal domain-like protein</fullName>
    </submittedName>
</protein>
<dbReference type="InterPro" id="IPR034593">
    <property type="entry name" value="DgoD-like"/>
</dbReference>
<dbReference type="InterPro" id="IPR013342">
    <property type="entry name" value="Mandelate_racemase_C"/>
</dbReference>
<keyword evidence="4" id="KW-0456">Lyase</keyword>
<dbReference type="NCBIfam" id="NF010624">
    <property type="entry name" value="PRK14017.1"/>
    <property type="match status" value="1"/>
</dbReference>
<evidence type="ECO:0000256" key="1">
    <source>
        <dbReference type="ARBA" id="ARBA00001946"/>
    </source>
</evidence>
<dbReference type="SMART" id="SM00922">
    <property type="entry name" value="MR_MLE"/>
    <property type="match status" value="1"/>
</dbReference>
<accession>A0A166BUR2</accession>
<evidence type="ECO:0000256" key="2">
    <source>
        <dbReference type="ARBA" id="ARBA00022723"/>
    </source>
</evidence>
<dbReference type="AlphaFoldDB" id="A0A166BUR2"/>
<dbReference type="SUPFAM" id="SSF54826">
    <property type="entry name" value="Enolase N-terminal domain-like"/>
    <property type="match status" value="1"/>
</dbReference>
<keyword evidence="2" id="KW-0479">Metal-binding</keyword>
<organism evidence="6 7">
    <name type="scientific">Exidia glandulosa HHB12029</name>
    <dbReference type="NCBI Taxonomy" id="1314781"/>
    <lineage>
        <taxon>Eukaryota</taxon>
        <taxon>Fungi</taxon>
        <taxon>Dikarya</taxon>
        <taxon>Basidiomycota</taxon>
        <taxon>Agaricomycotina</taxon>
        <taxon>Agaricomycetes</taxon>
        <taxon>Auriculariales</taxon>
        <taxon>Exidiaceae</taxon>
        <taxon>Exidia</taxon>
    </lineage>
</organism>
<dbReference type="InterPro" id="IPR029017">
    <property type="entry name" value="Enolase-like_N"/>
</dbReference>
<dbReference type="Proteomes" id="UP000077266">
    <property type="component" value="Unassembled WGS sequence"/>
</dbReference>
<dbReference type="CDD" id="cd03325">
    <property type="entry name" value="D-galactonate_dehydratase"/>
    <property type="match status" value="1"/>
</dbReference>
<dbReference type="InterPro" id="IPR013341">
    <property type="entry name" value="Mandelate_racemase_N_dom"/>
</dbReference>
<dbReference type="InParanoid" id="A0A166BUR2"/>
<dbReference type="SUPFAM" id="SSF51604">
    <property type="entry name" value="Enolase C-terminal domain-like"/>
    <property type="match status" value="1"/>
</dbReference>
<dbReference type="GO" id="GO:0034194">
    <property type="term" value="P:D-galactonate catabolic process"/>
    <property type="evidence" value="ECO:0007669"/>
    <property type="project" value="InterPro"/>
</dbReference>
<dbReference type="InterPro" id="IPR023592">
    <property type="entry name" value="Galactonate_deHydtase"/>
</dbReference>
<reference evidence="6 7" key="1">
    <citation type="journal article" date="2016" name="Mol. Biol. Evol.">
        <title>Comparative Genomics of Early-Diverging Mushroom-Forming Fungi Provides Insights into the Origins of Lignocellulose Decay Capabilities.</title>
        <authorList>
            <person name="Nagy L.G."/>
            <person name="Riley R."/>
            <person name="Tritt A."/>
            <person name="Adam C."/>
            <person name="Daum C."/>
            <person name="Floudas D."/>
            <person name="Sun H."/>
            <person name="Yadav J.S."/>
            <person name="Pangilinan J."/>
            <person name="Larsson K.H."/>
            <person name="Matsuura K."/>
            <person name="Barry K."/>
            <person name="Labutti K."/>
            <person name="Kuo R."/>
            <person name="Ohm R.A."/>
            <person name="Bhattacharya S.S."/>
            <person name="Shirouzu T."/>
            <person name="Yoshinaga Y."/>
            <person name="Martin F.M."/>
            <person name="Grigoriev I.V."/>
            <person name="Hibbett D.S."/>
        </authorList>
    </citation>
    <scope>NUCLEOTIDE SEQUENCE [LARGE SCALE GENOMIC DNA]</scope>
    <source>
        <strain evidence="6 7">HHB12029</strain>
    </source>
</reference>
<dbReference type="PANTHER" id="PTHR48080">
    <property type="entry name" value="D-GALACTONATE DEHYDRATASE-RELATED"/>
    <property type="match status" value="1"/>
</dbReference>
<dbReference type="PROSITE" id="PS00908">
    <property type="entry name" value="MR_MLE_1"/>
    <property type="match status" value="1"/>
</dbReference>
<name>A0A166BUR2_EXIGL</name>
<evidence type="ECO:0000256" key="4">
    <source>
        <dbReference type="ARBA" id="ARBA00023239"/>
    </source>
</evidence>
<evidence type="ECO:0000313" key="6">
    <source>
        <dbReference type="EMBL" id="KZW04220.1"/>
    </source>
</evidence>
<keyword evidence="3" id="KW-0460">Magnesium</keyword>
<sequence length="382" mass="41853">MMADTIISIEAFRVAPRWLFVRIETAQGIVGWGEATLEGHTEAVEGALQDLSERLLGRNPNQIEDAWIEGYRGRFYRGGPVLMSAISGVDIALWDIKGKRLGVPVYELLGGAVRDKIAVYGWIGGDKAQDVLEGAKQRKAQGFRAVKMNGTEMIGWLDSPSALDSAVSNIAAVRSLGIDVAVDFHGRVHKAMAKQLAKALEPHRPLFIEEPLLPTQPQEIAQLAKLTSCPIALGERLYTRHDFRPYLEAGAVDIAQPDVAHCGGITELRKIASLVETYDVALAPHCPMGPIALAACLQVDAVTPNFAIQEMSWQIHYNQGADLMTYITNPEVFGVKDGHVRLPNGPGLGVNINEELVRKAALTAKAWRNPLWRDEDGSVREW</sequence>
<dbReference type="SFLD" id="SFLDG00179">
    <property type="entry name" value="mandelate_racemase"/>
    <property type="match status" value="1"/>
</dbReference>
<evidence type="ECO:0000259" key="5">
    <source>
        <dbReference type="SMART" id="SM00922"/>
    </source>
</evidence>
<dbReference type="GO" id="GO:0008869">
    <property type="term" value="F:galactonate dehydratase activity"/>
    <property type="evidence" value="ECO:0007669"/>
    <property type="project" value="InterPro"/>
</dbReference>
<dbReference type="SFLD" id="SFLDS00001">
    <property type="entry name" value="Enolase"/>
    <property type="match status" value="1"/>
</dbReference>
<dbReference type="GO" id="GO:0046872">
    <property type="term" value="F:metal ion binding"/>
    <property type="evidence" value="ECO:0007669"/>
    <property type="project" value="UniProtKB-KW"/>
</dbReference>
<proteinExistence type="predicted"/>
<comment type="cofactor">
    <cofactor evidence="1">
        <name>Mg(2+)</name>
        <dbReference type="ChEBI" id="CHEBI:18420"/>
    </cofactor>
</comment>
<dbReference type="Gene3D" id="3.30.390.10">
    <property type="entry name" value="Enolase-like, N-terminal domain"/>
    <property type="match status" value="1"/>
</dbReference>
<dbReference type="EMBL" id="KV425882">
    <property type="protein sequence ID" value="KZW04220.1"/>
    <property type="molecule type" value="Genomic_DNA"/>
</dbReference>
<dbReference type="InterPro" id="IPR018110">
    <property type="entry name" value="Mandel_Rmase/mucon_lact_enz_CS"/>
</dbReference>
<dbReference type="InterPro" id="IPR036849">
    <property type="entry name" value="Enolase-like_C_sf"/>
</dbReference>
<dbReference type="OrthoDB" id="2579025at2759"/>
<feature type="domain" description="Mandelate racemase/muconate lactonizing enzyme C-terminal" evidence="5">
    <location>
        <begin position="128"/>
        <end position="230"/>
    </location>
</feature>
<dbReference type="Pfam" id="PF02746">
    <property type="entry name" value="MR_MLE_N"/>
    <property type="match status" value="1"/>
</dbReference>
<gene>
    <name evidence="6" type="ORF">EXIGLDRAFT_828135</name>
</gene>
<dbReference type="InterPro" id="IPR029065">
    <property type="entry name" value="Enolase_C-like"/>
</dbReference>
<keyword evidence="7" id="KW-1185">Reference proteome</keyword>
<dbReference type="Gene3D" id="3.20.20.120">
    <property type="entry name" value="Enolase-like C-terminal domain"/>
    <property type="match status" value="1"/>
</dbReference>
<dbReference type="GO" id="GO:0009063">
    <property type="term" value="P:amino acid catabolic process"/>
    <property type="evidence" value="ECO:0007669"/>
    <property type="project" value="InterPro"/>
</dbReference>
<dbReference type="Pfam" id="PF13378">
    <property type="entry name" value="MR_MLE_C"/>
    <property type="match status" value="1"/>
</dbReference>
<evidence type="ECO:0000256" key="3">
    <source>
        <dbReference type="ARBA" id="ARBA00022842"/>
    </source>
</evidence>
<dbReference type="PROSITE" id="PS00909">
    <property type="entry name" value="MR_MLE_2"/>
    <property type="match status" value="1"/>
</dbReference>
<dbReference type="PANTHER" id="PTHR48080:SF2">
    <property type="entry name" value="D-GALACTONATE DEHYDRATASE"/>
    <property type="match status" value="1"/>
</dbReference>